<sequence>MAVEDTYSKGMSELDHTCGSSILQDYKWSQYQCYVDIAGAYGSFLADLLAGNPASQGILFDQPQVISRARKVWEGGSSKTGLAERISFVAGDFFKAETLPRSESAGVAWILRQVCHDWPDSATVEILRSVRAAMEASTHPGTLCLVEAVITSQGSPTADFRDRSRTASDLHMMIQHDGKERDAQQWLDILAQADFKLTRVVQTRSIFSIVEAKPMPRSSTASQPSTSIGNVQAARAV</sequence>
<proteinExistence type="predicted"/>
<gene>
    <name evidence="6" type="ORF">CVIRNUC_000565</name>
</gene>
<dbReference type="PROSITE" id="PS51683">
    <property type="entry name" value="SAM_OMT_II"/>
    <property type="match status" value="1"/>
</dbReference>
<feature type="compositionally biased region" description="Polar residues" evidence="4">
    <location>
        <begin position="217"/>
        <end position="230"/>
    </location>
</feature>
<keyword evidence="3" id="KW-0949">S-adenosyl-L-methionine</keyword>
<dbReference type="Pfam" id="PF00891">
    <property type="entry name" value="Methyltransf_2"/>
    <property type="match status" value="1"/>
</dbReference>
<keyword evidence="2" id="KW-0808">Transferase</keyword>
<comment type="caution">
    <text evidence="6">The sequence shown here is derived from an EMBL/GenBank/DDBJ whole genome shotgun (WGS) entry which is preliminary data.</text>
</comment>
<evidence type="ECO:0000256" key="3">
    <source>
        <dbReference type="ARBA" id="ARBA00022691"/>
    </source>
</evidence>
<accession>A0AAV1HR50</accession>
<dbReference type="SUPFAM" id="SSF53335">
    <property type="entry name" value="S-adenosyl-L-methionine-dependent methyltransferases"/>
    <property type="match status" value="1"/>
</dbReference>
<evidence type="ECO:0000256" key="1">
    <source>
        <dbReference type="ARBA" id="ARBA00022603"/>
    </source>
</evidence>
<dbReference type="InterPro" id="IPR016461">
    <property type="entry name" value="COMT-like"/>
</dbReference>
<feature type="domain" description="O-methyltransferase C-terminal" evidence="5">
    <location>
        <begin position="4"/>
        <end position="195"/>
    </location>
</feature>
<evidence type="ECO:0000256" key="4">
    <source>
        <dbReference type="SAM" id="MobiDB-lite"/>
    </source>
</evidence>
<dbReference type="InterPro" id="IPR029063">
    <property type="entry name" value="SAM-dependent_MTases_sf"/>
</dbReference>
<keyword evidence="7" id="KW-1185">Reference proteome</keyword>
<name>A0AAV1HR50_9CHLO</name>
<evidence type="ECO:0000259" key="5">
    <source>
        <dbReference type="Pfam" id="PF00891"/>
    </source>
</evidence>
<feature type="region of interest" description="Disordered" evidence="4">
    <location>
        <begin position="214"/>
        <end position="237"/>
    </location>
</feature>
<dbReference type="EMBL" id="CAUYUE010000001">
    <property type="protein sequence ID" value="CAK0735342.1"/>
    <property type="molecule type" value="Genomic_DNA"/>
</dbReference>
<keyword evidence="1" id="KW-0489">Methyltransferase</keyword>
<evidence type="ECO:0000313" key="7">
    <source>
        <dbReference type="Proteomes" id="UP001314263"/>
    </source>
</evidence>
<dbReference type="GO" id="GO:0032259">
    <property type="term" value="P:methylation"/>
    <property type="evidence" value="ECO:0007669"/>
    <property type="project" value="UniProtKB-KW"/>
</dbReference>
<organism evidence="6 7">
    <name type="scientific">Coccomyxa viridis</name>
    <dbReference type="NCBI Taxonomy" id="1274662"/>
    <lineage>
        <taxon>Eukaryota</taxon>
        <taxon>Viridiplantae</taxon>
        <taxon>Chlorophyta</taxon>
        <taxon>core chlorophytes</taxon>
        <taxon>Trebouxiophyceae</taxon>
        <taxon>Trebouxiophyceae incertae sedis</taxon>
        <taxon>Coccomyxaceae</taxon>
        <taxon>Coccomyxa</taxon>
    </lineage>
</organism>
<reference evidence="6 7" key="1">
    <citation type="submission" date="2023-10" db="EMBL/GenBank/DDBJ databases">
        <authorList>
            <person name="Maclean D."/>
            <person name="Macfadyen A."/>
        </authorList>
    </citation>
    <scope>NUCLEOTIDE SEQUENCE [LARGE SCALE GENOMIC DNA]</scope>
</reference>
<evidence type="ECO:0000256" key="2">
    <source>
        <dbReference type="ARBA" id="ARBA00022679"/>
    </source>
</evidence>
<dbReference type="PANTHER" id="PTHR43712">
    <property type="entry name" value="PUTATIVE (AFU_ORTHOLOGUE AFUA_4G14580)-RELATED"/>
    <property type="match status" value="1"/>
</dbReference>
<dbReference type="AlphaFoldDB" id="A0AAV1HR50"/>
<protein>
    <recommendedName>
        <fullName evidence="5">O-methyltransferase C-terminal domain-containing protein</fullName>
    </recommendedName>
</protein>
<dbReference type="InterPro" id="IPR001077">
    <property type="entry name" value="COMT_C"/>
</dbReference>
<dbReference type="PANTHER" id="PTHR43712:SF2">
    <property type="entry name" value="O-METHYLTRANSFERASE CICE"/>
    <property type="match status" value="1"/>
</dbReference>
<dbReference type="Proteomes" id="UP001314263">
    <property type="component" value="Unassembled WGS sequence"/>
</dbReference>
<dbReference type="GO" id="GO:0008171">
    <property type="term" value="F:O-methyltransferase activity"/>
    <property type="evidence" value="ECO:0007669"/>
    <property type="project" value="InterPro"/>
</dbReference>
<dbReference type="Gene3D" id="3.40.50.150">
    <property type="entry name" value="Vaccinia Virus protein VP39"/>
    <property type="match status" value="1"/>
</dbReference>
<evidence type="ECO:0000313" key="6">
    <source>
        <dbReference type="EMBL" id="CAK0735342.1"/>
    </source>
</evidence>